<organism evidence="1 2">
    <name type="scientific">Gigaspora margarita</name>
    <dbReference type="NCBI Taxonomy" id="4874"/>
    <lineage>
        <taxon>Eukaryota</taxon>
        <taxon>Fungi</taxon>
        <taxon>Fungi incertae sedis</taxon>
        <taxon>Mucoromycota</taxon>
        <taxon>Glomeromycotina</taxon>
        <taxon>Glomeromycetes</taxon>
        <taxon>Diversisporales</taxon>
        <taxon>Gigasporaceae</taxon>
        <taxon>Gigaspora</taxon>
    </lineage>
</organism>
<proteinExistence type="predicted"/>
<accession>A0ABN7VRX2</accession>
<evidence type="ECO:0000313" key="2">
    <source>
        <dbReference type="Proteomes" id="UP000789901"/>
    </source>
</evidence>
<gene>
    <name evidence="1" type="ORF">GMARGA_LOCUS21910</name>
</gene>
<feature type="non-terminal residue" evidence="1">
    <location>
        <position position="1"/>
    </location>
</feature>
<evidence type="ECO:0000313" key="1">
    <source>
        <dbReference type="EMBL" id="CAG8795086.1"/>
    </source>
</evidence>
<sequence length="58" mass="6808">TGNRNRRYCEGNHFETPSDHNTETTSDCNTIKHCSVRYLGLDLFLDRIRMMMVARSKD</sequence>
<dbReference type="EMBL" id="CAJVQB010020679">
    <property type="protein sequence ID" value="CAG8795086.1"/>
    <property type="molecule type" value="Genomic_DNA"/>
</dbReference>
<keyword evidence="2" id="KW-1185">Reference proteome</keyword>
<comment type="caution">
    <text evidence="1">The sequence shown here is derived from an EMBL/GenBank/DDBJ whole genome shotgun (WGS) entry which is preliminary data.</text>
</comment>
<reference evidence="1 2" key="1">
    <citation type="submission" date="2021-06" db="EMBL/GenBank/DDBJ databases">
        <authorList>
            <person name="Kallberg Y."/>
            <person name="Tangrot J."/>
            <person name="Rosling A."/>
        </authorList>
    </citation>
    <scope>NUCLEOTIDE SEQUENCE [LARGE SCALE GENOMIC DNA]</scope>
    <source>
        <strain evidence="1 2">120-4 pot B 10/14</strain>
    </source>
</reference>
<name>A0ABN7VRX2_GIGMA</name>
<protein>
    <submittedName>
        <fullName evidence="1">8091_t:CDS:1</fullName>
    </submittedName>
</protein>
<dbReference type="Proteomes" id="UP000789901">
    <property type="component" value="Unassembled WGS sequence"/>
</dbReference>